<gene>
    <name evidence="1" type="ORF">JZO85_00420</name>
</gene>
<evidence type="ECO:0000313" key="1">
    <source>
        <dbReference type="EMBL" id="MBO0450711.1"/>
    </source>
</evidence>
<dbReference type="EMBL" id="JAFLVR010000001">
    <property type="protein sequence ID" value="MBO0450711.1"/>
    <property type="molecule type" value="Genomic_DNA"/>
</dbReference>
<evidence type="ECO:0000313" key="2">
    <source>
        <dbReference type="Proteomes" id="UP000664495"/>
    </source>
</evidence>
<name>A0ABS3HB73_9ENTE</name>
<protein>
    <submittedName>
        <fullName evidence="1">Uncharacterized protein</fullName>
    </submittedName>
</protein>
<proteinExistence type="predicted"/>
<reference evidence="1 2" key="1">
    <citation type="submission" date="2021-03" db="EMBL/GenBank/DDBJ databases">
        <title>Enterococcal diversity collection.</title>
        <authorList>
            <person name="Gilmore M.S."/>
            <person name="Schwartzman J."/>
            <person name="Van Tyne D."/>
            <person name="Martin M."/>
            <person name="Earl A.M."/>
            <person name="Manson A.L."/>
            <person name="Straub T."/>
            <person name="Salamzade R."/>
            <person name="Saavedra J."/>
            <person name="Lebreton F."/>
            <person name="Prichula J."/>
            <person name="Schaufler K."/>
            <person name="Gaca A."/>
            <person name="Sgardioli B."/>
            <person name="Wagenaar J."/>
            <person name="Strong T."/>
        </authorList>
    </citation>
    <scope>NUCLEOTIDE SEQUENCE [LARGE SCALE GENOMIC DNA]</scope>
    <source>
        <strain evidence="1 2">MJM16</strain>
    </source>
</reference>
<keyword evidence="2" id="KW-1185">Reference proteome</keyword>
<dbReference type="Proteomes" id="UP000664495">
    <property type="component" value="Unassembled WGS sequence"/>
</dbReference>
<accession>A0ABS3HB73</accession>
<comment type="caution">
    <text evidence="1">The sequence shown here is derived from an EMBL/GenBank/DDBJ whole genome shotgun (WGS) entry which is preliminary data.</text>
</comment>
<dbReference type="RefSeq" id="WP_207106527.1">
    <property type="nucleotide sequence ID" value="NZ_JAFLVR010000001.1"/>
</dbReference>
<organism evidence="1 2">
    <name type="scientific">Candidatus Enterococcus murrayae</name>
    <dbReference type="NCBI Taxonomy" id="2815321"/>
    <lineage>
        <taxon>Bacteria</taxon>
        <taxon>Bacillati</taxon>
        <taxon>Bacillota</taxon>
        <taxon>Bacilli</taxon>
        <taxon>Lactobacillales</taxon>
        <taxon>Enterococcaceae</taxon>
        <taxon>Enterococcus</taxon>
    </lineage>
</organism>
<sequence>MDIIWVVLGVLVLLFLILWYCLAHIHYMKSTIKSPVRRFFFAMLMGILEIF</sequence>